<keyword evidence="1" id="KW-0732">Signal</keyword>
<proteinExistence type="predicted"/>
<gene>
    <name evidence="2" type="ORF">GPAL_3691</name>
</gene>
<dbReference type="AlphaFoldDB" id="K6ZJM4"/>
<sequence>MKRLRLTFTLIIASFILFACKDKPMSEENKQPELAASAMDCATTEDKIKCEQLNRSSKSLTELSGSNVNKLTVTCDDKFRNEFGECEIPNHPHPEELIKKPIEKPIKK</sequence>
<organism evidence="2 3">
    <name type="scientific">Brumicola pallidula DSM 14239 = ACAM 615</name>
    <dbReference type="NCBI Taxonomy" id="1121922"/>
    <lineage>
        <taxon>Bacteria</taxon>
        <taxon>Pseudomonadati</taxon>
        <taxon>Pseudomonadota</taxon>
        <taxon>Gammaproteobacteria</taxon>
        <taxon>Alteromonadales</taxon>
        <taxon>Alteromonadaceae</taxon>
        <taxon>Brumicola</taxon>
    </lineage>
</organism>
<dbReference type="PROSITE" id="PS51257">
    <property type="entry name" value="PROKAR_LIPOPROTEIN"/>
    <property type="match status" value="1"/>
</dbReference>
<name>K6ZJM4_9ALTE</name>
<dbReference type="EMBL" id="BAEQ01000063">
    <property type="protein sequence ID" value="GAC30532.1"/>
    <property type="molecule type" value="Genomic_DNA"/>
</dbReference>
<evidence type="ECO:0008006" key="4">
    <source>
        <dbReference type="Google" id="ProtNLM"/>
    </source>
</evidence>
<feature type="chain" id="PRO_5003902093" description="Lipoprotein" evidence="1">
    <location>
        <begin position="20"/>
        <end position="108"/>
    </location>
</feature>
<protein>
    <recommendedName>
        <fullName evidence="4">Lipoprotein</fullName>
    </recommendedName>
</protein>
<evidence type="ECO:0000256" key="1">
    <source>
        <dbReference type="SAM" id="SignalP"/>
    </source>
</evidence>
<keyword evidence="3" id="KW-1185">Reference proteome</keyword>
<dbReference type="RefSeq" id="WP_006014786.1">
    <property type="nucleotide sequence ID" value="NZ_BAEQ01000063.1"/>
</dbReference>
<dbReference type="Proteomes" id="UP000006251">
    <property type="component" value="Unassembled WGS sequence"/>
</dbReference>
<comment type="caution">
    <text evidence="2">The sequence shown here is derived from an EMBL/GenBank/DDBJ whole genome shotgun (WGS) entry which is preliminary data.</text>
</comment>
<accession>K6ZJM4</accession>
<evidence type="ECO:0000313" key="3">
    <source>
        <dbReference type="Proteomes" id="UP000006251"/>
    </source>
</evidence>
<dbReference type="OrthoDB" id="9907860at2"/>
<evidence type="ECO:0000313" key="2">
    <source>
        <dbReference type="EMBL" id="GAC30532.1"/>
    </source>
</evidence>
<feature type="signal peptide" evidence="1">
    <location>
        <begin position="1"/>
        <end position="19"/>
    </location>
</feature>
<reference evidence="3" key="1">
    <citation type="journal article" date="2014" name="Environ. Microbiol.">
        <title>Comparative genomics of the marine bacterial genus Glaciecola reveals the high degree of genomic diversity and genomic characteristic for cold adaptation.</title>
        <authorList>
            <person name="Qin Q.L."/>
            <person name="Xie B.B."/>
            <person name="Yu Y."/>
            <person name="Shu Y.L."/>
            <person name="Rong J.C."/>
            <person name="Zhang Y.J."/>
            <person name="Zhao D.L."/>
            <person name="Chen X.L."/>
            <person name="Zhang X.Y."/>
            <person name="Chen B."/>
            <person name="Zhou B.C."/>
            <person name="Zhang Y.Z."/>
        </authorList>
    </citation>
    <scope>NUCLEOTIDE SEQUENCE [LARGE SCALE GENOMIC DNA]</scope>
    <source>
        <strain evidence="3">ACAM 615</strain>
    </source>
</reference>